<keyword evidence="1" id="KW-0732">Signal</keyword>
<dbReference type="Pfam" id="PF23332">
    <property type="entry name" value="CC4_RECK"/>
    <property type="match status" value="2"/>
</dbReference>
<feature type="domain" description="Reversion-inducing cysteine-rich protein with Kazal frizzled-like" evidence="3">
    <location>
        <begin position="330"/>
        <end position="389"/>
    </location>
</feature>
<feature type="signal peptide" evidence="1">
    <location>
        <begin position="1"/>
        <end position="22"/>
    </location>
</feature>
<evidence type="ECO:0000259" key="3">
    <source>
        <dbReference type="Pfam" id="PF23298"/>
    </source>
</evidence>
<dbReference type="Pfam" id="PF22961">
    <property type="entry name" value="RECK-like_N"/>
    <property type="match status" value="1"/>
</dbReference>
<accession>A0A9D4HEM6</accession>
<feature type="domain" description="Reversion-inducing cysteine-rich protein with Kazal CC4" evidence="4">
    <location>
        <begin position="203"/>
        <end position="255"/>
    </location>
</feature>
<gene>
    <name evidence="5" type="ORF">DPMN_057757</name>
</gene>
<dbReference type="GO" id="GO:0030198">
    <property type="term" value="P:extracellular matrix organization"/>
    <property type="evidence" value="ECO:0007669"/>
    <property type="project" value="TreeGrafter"/>
</dbReference>
<dbReference type="PANTHER" id="PTHR13487:SF3">
    <property type="entry name" value="REVERSION-INDUCING CYSTEINE-RICH PROTEIN WITH KAZAL MOTIFS"/>
    <property type="match status" value="1"/>
</dbReference>
<proteinExistence type="predicted"/>
<evidence type="ECO:0000259" key="2">
    <source>
        <dbReference type="Pfam" id="PF22961"/>
    </source>
</evidence>
<evidence type="ECO:0000259" key="4">
    <source>
        <dbReference type="Pfam" id="PF23332"/>
    </source>
</evidence>
<keyword evidence="6" id="KW-1185">Reference proteome</keyword>
<evidence type="ECO:0000313" key="6">
    <source>
        <dbReference type="Proteomes" id="UP000828390"/>
    </source>
</evidence>
<dbReference type="EMBL" id="JAIWYP010000013">
    <property type="protein sequence ID" value="KAH3715053.1"/>
    <property type="molecule type" value="Genomic_DNA"/>
</dbReference>
<dbReference type="InterPro" id="IPR039016">
    <property type="entry name" value="RECK"/>
</dbReference>
<protein>
    <submittedName>
        <fullName evidence="5">Uncharacterized protein</fullName>
    </submittedName>
</protein>
<evidence type="ECO:0000256" key="1">
    <source>
        <dbReference type="SAM" id="SignalP"/>
    </source>
</evidence>
<dbReference type="GO" id="GO:0008191">
    <property type="term" value="F:metalloendopeptidase inhibitor activity"/>
    <property type="evidence" value="ECO:0007669"/>
    <property type="project" value="InterPro"/>
</dbReference>
<dbReference type="AlphaFoldDB" id="A0A9D4HEM6"/>
<comment type="caution">
    <text evidence="5">The sequence shown here is derived from an EMBL/GenBank/DDBJ whole genome shotgun (WGS) entry which is preliminary data.</text>
</comment>
<reference evidence="5" key="1">
    <citation type="journal article" date="2019" name="bioRxiv">
        <title>The Genome of the Zebra Mussel, Dreissena polymorpha: A Resource for Invasive Species Research.</title>
        <authorList>
            <person name="McCartney M.A."/>
            <person name="Auch B."/>
            <person name="Kono T."/>
            <person name="Mallez S."/>
            <person name="Zhang Y."/>
            <person name="Obille A."/>
            <person name="Becker A."/>
            <person name="Abrahante J.E."/>
            <person name="Garbe J."/>
            <person name="Badalamenti J.P."/>
            <person name="Herman A."/>
            <person name="Mangelson H."/>
            <person name="Liachko I."/>
            <person name="Sullivan S."/>
            <person name="Sone E.D."/>
            <person name="Koren S."/>
            <person name="Silverstein K.A.T."/>
            <person name="Beckman K.B."/>
            <person name="Gohl D.M."/>
        </authorList>
    </citation>
    <scope>NUCLEOTIDE SEQUENCE</scope>
    <source>
        <strain evidence="5">Duluth1</strain>
        <tissue evidence="5">Whole animal</tissue>
    </source>
</reference>
<feature type="domain" description="Reversion-inducing cysteine-rich with Kazal motifs N-terminal" evidence="2">
    <location>
        <begin position="88"/>
        <end position="134"/>
    </location>
</feature>
<organism evidence="5 6">
    <name type="scientific">Dreissena polymorpha</name>
    <name type="common">Zebra mussel</name>
    <name type="synonym">Mytilus polymorpha</name>
    <dbReference type="NCBI Taxonomy" id="45954"/>
    <lineage>
        <taxon>Eukaryota</taxon>
        <taxon>Metazoa</taxon>
        <taxon>Spiralia</taxon>
        <taxon>Lophotrochozoa</taxon>
        <taxon>Mollusca</taxon>
        <taxon>Bivalvia</taxon>
        <taxon>Autobranchia</taxon>
        <taxon>Heteroconchia</taxon>
        <taxon>Euheterodonta</taxon>
        <taxon>Imparidentia</taxon>
        <taxon>Neoheterodontei</taxon>
        <taxon>Myida</taxon>
        <taxon>Dreissenoidea</taxon>
        <taxon>Dreissenidae</taxon>
        <taxon>Dreissena</taxon>
    </lineage>
</organism>
<dbReference type="InterPro" id="IPR056978">
    <property type="entry name" value="CC4_RECK"/>
</dbReference>
<reference evidence="5" key="2">
    <citation type="submission" date="2020-11" db="EMBL/GenBank/DDBJ databases">
        <authorList>
            <person name="McCartney M.A."/>
            <person name="Auch B."/>
            <person name="Kono T."/>
            <person name="Mallez S."/>
            <person name="Becker A."/>
            <person name="Gohl D.M."/>
            <person name="Silverstein K.A.T."/>
            <person name="Koren S."/>
            <person name="Bechman K.B."/>
            <person name="Herman A."/>
            <person name="Abrahante J.E."/>
            <person name="Garbe J."/>
        </authorList>
    </citation>
    <scope>NUCLEOTIDE SEQUENCE</scope>
    <source>
        <strain evidence="5">Duluth1</strain>
        <tissue evidence="5">Whole animal</tissue>
    </source>
</reference>
<feature type="non-terminal residue" evidence="5">
    <location>
        <position position="1"/>
    </location>
</feature>
<feature type="domain" description="Reversion-inducing cysteine-rich protein with Kazal CC4" evidence="4">
    <location>
        <begin position="273"/>
        <end position="328"/>
    </location>
</feature>
<sequence length="389" mass="43585">MFTFVGITVLILFDTLVLRVSSDDCCSGIPDEASSCRGICIKMGQTRDSIEQISLLLTAPRMCPDHLGELWKCLEHMAPVLSDLRMFSGRPCCNLTKTKTCREACVKAQSAQDVLSHCSQSTEDHILFQCIERQKDAEPCCGHVSGEDSFACQATCWSMYFTNTVISPDSKRQLRHYCKDGHRDVVNCVNKQTRTTRQSSSLETLHCCDSASNQLCMQMCKETLQSDLDPDQKMNQVIEACGTVDLKDPLYMCFLKNPQYPLTPKEEDLVGIDTAKLHCCEKAESERCGSLCVKTHGHKWATFRKFEQSCGVMSSPISTMETSMHSCLKDVEEPCQLGCSGLQYCTNLNHRPTEHFRSCNLDADNAARRDILLWQNGTIDLPNLSVPVK</sequence>
<feature type="chain" id="PRO_5038942093" evidence="1">
    <location>
        <begin position="23"/>
        <end position="389"/>
    </location>
</feature>
<name>A0A9D4HEM6_DREPO</name>
<dbReference type="PANTHER" id="PTHR13487">
    <property type="entry name" value="SERINE PROTEASE INHIBITOR"/>
    <property type="match status" value="1"/>
</dbReference>
<evidence type="ECO:0000313" key="5">
    <source>
        <dbReference type="EMBL" id="KAH3715053.1"/>
    </source>
</evidence>
<dbReference type="Pfam" id="PF23298">
    <property type="entry name" value="FZ_RECK"/>
    <property type="match status" value="1"/>
</dbReference>
<dbReference type="Proteomes" id="UP000828390">
    <property type="component" value="Unassembled WGS sequence"/>
</dbReference>
<dbReference type="InterPro" id="IPR055110">
    <property type="entry name" value="RECK-like_N"/>
</dbReference>
<dbReference type="GO" id="GO:0005886">
    <property type="term" value="C:plasma membrane"/>
    <property type="evidence" value="ECO:0007669"/>
    <property type="project" value="TreeGrafter"/>
</dbReference>
<dbReference type="InterPro" id="IPR056979">
    <property type="entry name" value="FZ_RECK"/>
</dbReference>